<feature type="domain" description="Wbp11/ELF5/Saf1 N-terminal" evidence="4">
    <location>
        <begin position="12"/>
        <end position="93"/>
    </location>
</feature>
<evidence type="ECO:0000256" key="3">
    <source>
        <dbReference type="SAM" id="MobiDB-lite"/>
    </source>
</evidence>
<feature type="region of interest" description="Disordered" evidence="3">
    <location>
        <begin position="1"/>
        <end position="41"/>
    </location>
</feature>
<feature type="region of interest" description="Disordered" evidence="3">
    <location>
        <begin position="145"/>
        <end position="356"/>
    </location>
</feature>
<evidence type="ECO:0000259" key="4">
    <source>
        <dbReference type="Pfam" id="PF09429"/>
    </source>
</evidence>
<dbReference type="Pfam" id="PF09429">
    <property type="entry name" value="Wbp11"/>
    <property type="match status" value="1"/>
</dbReference>
<evidence type="ECO:0000313" key="6">
    <source>
        <dbReference type="Proteomes" id="UP000549394"/>
    </source>
</evidence>
<feature type="compositionally biased region" description="Polar residues" evidence="3">
    <location>
        <begin position="1"/>
        <end position="11"/>
    </location>
</feature>
<dbReference type="PANTHER" id="PTHR13361:SF1">
    <property type="entry name" value="WW DOMAIN-BINDING PROTEIN 11"/>
    <property type="match status" value="1"/>
</dbReference>
<evidence type="ECO:0000256" key="1">
    <source>
        <dbReference type="ARBA" id="ARBA00004123"/>
    </source>
</evidence>
<dbReference type="GO" id="GO:0005681">
    <property type="term" value="C:spliceosomal complex"/>
    <property type="evidence" value="ECO:0007669"/>
    <property type="project" value="TreeGrafter"/>
</dbReference>
<feature type="compositionally biased region" description="Pro residues" evidence="3">
    <location>
        <begin position="266"/>
        <end position="276"/>
    </location>
</feature>
<dbReference type="OrthoDB" id="10067323at2759"/>
<dbReference type="InterPro" id="IPR019007">
    <property type="entry name" value="Wbp11/ELF5/Saf1_N"/>
</dbReference>
<feature type="compositionally biased region" description="Polar residues" evidence="3">
    <location>
        <begin position="328"/>
        <end position="351"/>
    </location>
</feature>
<dbReference type="GO" id="GO:0006396">
    <property type="term" value="P:RNA processing"/>
    <property type="evidence" value="ECO:0007669"/>
    <property type="project" value="InterPro"/>
</dbReference>
<dbReference type="AlphaFoldDB" id="A0A7I8VR45"/>
<keyword evidence="6" id="KW-1185">Reference proteome</keyword>
<feature type="compositionally biased region" description="Pro residues" evidence="3">
    <location>
        <begin position="151"/>
        <end position="163"/>
    </location>
</feature>
<feature type="compositionally biased region" description="Pro residues" evidence="3">
    <location>
        <begin position="292"/>
        <end position="320"/>
    </location>
</feature>
<accession>A0A7I8VR45</accession>
<name>A0A7I8VR45_9ANNE</name>
<organism evidence="5 6">
    <name type="scientific">Dimorphilus gyrociliatus</name>
    <dbReference type="NCBI Taxonomy" id="2664684"/>
    <lineage>
        <taxon>Eukaryota</taxon>
        <taxon>Metazoa</taxon>
        <taxon>Spiralia</taxon>
        <taxon>Lophotrochozoa</taxon>
        <taxon>Annelida</taxon>
        <taxon>Polychaeta</taxon>
        <taxon>Polychaeta incertae sedis</taxon>
        <taxon>Dinophilidae</taxon>
        <taxon>Dimorphilus</taxon>
    </lineage>
</organism>
<protein>
    <submittedName>
        <fullName evidence="5">DgyrCDS7401</fullName>
    </submittedName>
</protein>
<evidence type="ECO:0000313" key="5">
    <source>
        <dbReference type="EMBL" id="CAD5118719.1"/>
    </source>
</evidence>
<sequence length="424" mass="47830">MGKRSTQTTKSGKYMNPTDQARKEARKKELRKNKKQRQTVRHAVLKSKDPLQIFKELDGVDDMEFDPINAPKLNEKVLKEKRRKLKETLKRVMGMYEKENPNYYFELRKAESEYERRKVEKQIYYEQVQTAKRCTIDQIPLPENKIGGGIPLPPMTASLPPPKIGILKKSAETANKFPLPKRKPPGPPPGTPPIISDTDDSDSDDPFQPPIPKKRVIRFDDPGDGEEKDTRLTMSAAYELSNQMDSYEDDGPPGVRDLSQQKPAPVVLPPGPPPGLPTFLMRAQTGMNIRHPNPPPQMPHQFRPPGPTVRLPPGPPPGLPPHLMNRPAAQQQNMNRNPQQKLDNRRSQSGPTIEAKPQIKNIMGDVTRFTPMALKVRREVKDNRGRVIKTGQNDPLLGSSDKPLVGPTKDKVYDSFMSELKGLL</sequence>
<proteinExistence type="predicted"/>
<reference evidence="5 6" key="1">
    <citation type="submission" date="2020-08" db="EMBL/GenBank/DDBJ databases">
        <authorList>
            <person name="Hejnol A."/>
        </authorList>
    </citation>
    <scope>NUCLEOTIDE SEQUENCE [LARGE SCALE GENOMIC DNA]</scope>
</reference>
<dbReference type="EMBL" id="CAJFCJ010000009">
    <property type="protein sequence ID" value="CAD5118719.1"/>
    <property type="molecule type" value="Genomic_DNA"/>
</dbReference>
<feature type="compositionally biased region" description="Basic residues" evidence="3">
    <location>
        <begin position="28"/>
        <end position="41"/>
    </location>
</feature>
<dbReference type="Proteomes" id="UP000549394">
    <property type="component" value="Unassembled WGS sequence"/>
</dbReference>
<dbReference type="PANTHER" id="PTHR13361">
    <property type="entry name" value="WW DOMAIN-BINDING PROTEIN 11"/>
    <property type="match status" value="1"/>
</dbReference>
<evidence type="ECO:0000256" key="2">
    <source>
        <dbReference type="ARBA" id="ARBA00023242"/>
    </source>
</evidence>
<keyword evidence="2" id="KW-0539">Nucleus</keyword>
<gene>
    <name evidence="5" type="ORF">DGYR_LOCUS7049</name>
</gene>
<comment type="caution">
    <text evidence="5">The sequence shown here is derived from an EMBL/GenBank/DDBJ whole genome shotgun (WGS) entry which is preliminary data.</text>
</comment>
<comment type="subcellular location">
    <subcellularLocation>
        <location evidence="1">Nucleus</location>
    </subcellularLocation>
</comment>